<dbReference type="AlphaFoldDB" id="A0A7X9WF46"/>
<reference evidence="3 4" key="1">
    <citation type="submission" date="2020-04" db="EMBL/GenBank/DDBJ databases">
        <title>The Epidemiology and Molecular Characteristics of Linezolid-Resistant Staphylococcus capitis in Huashan Hospital, Shanghai.</title>
        <authorList>
            <person name="Ding L."/>
            <person name="Li P."/>
            <person name="Yang Y."/>
            <person name="Lin D."/>
            <person name="Xu X."/>
        </authorList>
    </citation>
    <scope>NUCLEOTIDE SEQUENCE [LARGE SCALE GENOMIC DNA]</scope>
    <source>
        <strain evidence="2 4">12-86</strain>
        <strain evidence="1 3">17-84</strain>
    </source>
</reference>
<dbReference type="RefSeq" id="WP_023351163.1">
    <property type="nucleotide sequence ID" value="NZ_CBCPJN010000002.1"/>
</dbReference>
<dbReference type="EMBL" id="JABBLX010000023">
    <property type="protein sequence ID" value="NMK97892.1"/>
    <property type="molecule type" value="Genomic_DNA"/>
</dbReference>
<organism evidence="2 4">
    <name type="scientific">Staphylococcus capitis</name>
    <dbReference type="NCBI Taxonomy" id="29388"/>
    <lineage>
        <taxon>Bacteria</taxon>
        <taxon>Bacillati</taxon>
        <taxon>Bacillota</taxon>
        <taxon>Bacilli</taxon>
        <taxon>Bacillales</taxon>
        <taxon>Staphylococcaceae</taxon>
        <taxon>Staphylococcus</taxon>
    </lineage>
</organism>
<evidence type="ECO:0000313" key="1">
    <source>
        <dbReference type="EMBL" id="NMK54768.1"/>
    </source>
</evidence>
<proteinExistence type="predicted"/>
<accession>A0A7X9WF46</accession>
<gene>
    <name evidence="2" type="ORF">HHM13_07285</name>
    <name evidence="1" type="ORF">HHM24_08540</name>
</gene>
<protein>
    <submittedName>
        <fullName evidence="2">Uncharacterized protein</fullName>
    </submittedName>
</protein>
<sequence>MFSKNDDKKTTIFGAMKCSNCGKEIGKDENLTIQVKAKDLKGYTHLANWADSQYKLCENCAQQ</sequence>
<evidence type="ECO:0000313" key="3">
    <source>
        <dbReference type="Proteomes" id="UP000538955"/>
    </source>
</evidence>
<dbReference type="EMBL" id="JABBMI010000069">
    <property type="protein sequence ID" value="NMK54768.1"/>
    <property type="molecule type" value="Genomic_DNA"/>
</dbReference>
<evidence type="ECO:0000313" key="2">
    <source>
        <dbReference type="EMBL" id="NMK97892.1"/>
    </source>
</evidence>
<dbReference type="Proteomes" id="UP000538955">
    <property type="component" value="Unassembled WGS sequence"/>
</dbReference>
<name>A0A7X9WF46_STACP</name>
<evidence type="ECO:0000313" key="4">
    <source>
        <dbReference type="Proteomes" id="UP000550736"/>
    </source>
</evidence>
<keyword evidence="3" id="KW-1185">Reference proteome</keyword>
<comment type="caution">
    <text evidence="2">The sequence shown here is derived from an EMBL/GenBank/DDBJ whole genome shotgun (WGS) entry which is preliminary data.</text>
</comment>
<dbReference type="Proteomes" id="UP000550736">
    <property type="component" value="Unassembled WGS sequence"/>
</dbReference>